<dbReference type="Proteomes" id="UP000075636">
    <property type="component" value="Unassembled WGS sequence"/>
</dbReference>
<accession>A0A149THK8</accession>
<gene>
    <name evidence="2" type="ORF">AD945_10295</name>
</gene>
<feature type="transmembrane region" description="Helical" evidence="1">
    <location>
        <begin position="85"/>
        <end position="104"/>
    </location>
</feature>
<name>A0A149THK8_9PROT</name>
<feature type="transmembrane region" description="Helical" evidence="1">
    <location>
        <begin position="136"/>
        <end position="152"/>
    </location>
</feature>
<feature type="transmembrane region" description="Helical" evidence="1">
    <location>
        <begin position="297"/>
        <end position="317"/>
    </location>
</feature>
<keyword evidence="1" id="KW-0472">Membrane</keyword>
<sequence>MPLTAMGLIFWPLSFLFFFRKDPQRLLELTLIGGVLQAAAVLVMGGLGLQPAMAPGMLFIAFMGLQLMLGVTFPAAGRVLKFCTPLLIAFSWALVGSIILPRLFEGVVLVWPQKLDDVATRVPLAPTRGNMTQDCYLVLDLVMFVMTIFFLTRREADPRRLYNAYLVGAALACVVGFWEMAHRLVGSIPFPKELLYSNPGWAVLDTQMSGPVPRINATFTEPSACATFLIGTLYSTVWCALRGYGNWATRVMIFLCTLCLLMTTSTTGYVAMIIGLALLIVYAILSRERRLFRRLMMFIAGGVLCMGVTTLALAAFAPDVIKAAAEVMLETQDKKQSASYEERTQKDADSYQLAFDTYGLGTGWGSDRSSSLLPGFLATIGVVGVLMLVVWNGSLFLKIYRTIKGAAGERSLDAWMIEATFTALLGRTVATLISGPVLGTMDFYVLLAMLVSALIRLQTRAGKQVRA</sequence>
<feature type="transmembrane region" description="Helical" evidence="1">
    <location>
        <begin position="53"/>
        <end position="73"/>
    </location>
</feature>
<dbReference type="InterPro" id="IPR051533">
    <property type="entry name" value="WaaL-like"/>
</dbReference>
<evidence type="ECO:0000256" key="1">
    <source>
        <dbReference type="SAM" id="Phobius"/>
    </source>
</evidence>
<comment type="caution">
    <text evidence="2">The sequence shown here is derived from an EMBL/GenBank/DDBJ whole genome shotgun (WGS) entry which is preliminary data.</text>
</comment>
<dbReference type="STRING" id="318683.A0U94_09790"/>
<feature type="transmembrane region" description="Helical" evidence="1">
    <location>
        <begin position="164"/>
        <end position="181"/>
    </location>
</feature>
<feature type="transmembrane region" description="Helical" evidence="1">
    <location>
        <begin position="439"/>
        <end position="457"/>
    </location>
</feature>
<feature type="transmembrane region" description="Helical" evidence="1">
    <location>
        <begin position="376"/>
        <end position="400"/>
    </location>
</feature>
<protein>
    <submittedName>
        <fullName evidence="2">Uncharacterized protein</fullName>
    </submittedName>
</protein>
<dbReference type="PANTHER" id="PTHR37422:SF21">
    <property type="entry name" value="EXOQ-LIKE PROTEIN"/>
    <property type="match status" value="1"/>
</dbReference>
<reference evidence="2 3" key="1">
    <citation type="submission" date="2015-06" db="EMBL/GenBank/DDBJ databases">
        <title>Improved classification and identification of acetic acid bacteria using matrix-assisted laser desorption/ionization time-of-flight mass spectrometry; Gluconobacter nephelii and Gluconobacter uchimurae are later heterotypic synonyms of Gluconobacter japonicus and Gluconobacter oxydans, respectively.</title>
        <authorList>
            <person name="Li L."/>
            <person name="Cleenwerck I."/>
            <person name="De Vuyst L."/>
            <person name="Vandamme P."/>
        </authorList>
    </citation>
    <scope>NUCLEOTIDE SEQUENCE [LARGE SCALE GENOMIC DNA]</scope>
    <source>
        <strain evidence="2 3">LMG 1768</strain>
    </source>
</reference>
<feature type="transmembrane region" description="Helical" evidence="1">
    <location>
        <begin position="26"/>
        <end position="47"/>
    </location>
</feature>
<proteinExistence type="predicted"/>
<feature type="transmembrane region" description="Helical" evidence="1">
    <location>
        <begin position="252"/>
        <end position="285"/>
    </location>
</feature>
<keyword evidence="1" id="KW-1133">Transmembrane helix</keyword>
<organism evidence="2 3">
    <name type="scientific">Gluconobacter albidus</name>
    <dbReference type="NCBI Taxonomy" id="318683"/>
    <lineage>
        <taxon>Bacteria</taxon>
        <taxon>Pseudomonadati</taxon>
        <taxon>Pseudomonadota</taxon>
        <taxon>Alphaproteobacteria</taxon>
        <taxon>Acetobacterales</taxon>
        <taxon>Acetobacteraceae</taxon>
        <taxon>Gluconobacter</taxon>
    </lineage>
</organism>
<dbReference type="RefSeq" id="WP_082780150.1">
    <property type="nucleotide sequence ID" value="NZ_LHZR01000109.1"/>
</dbReference>
<evidence type="ECO:0000313" key="3">
    <source>
        <dbReference type="Proteomes" id="UP000075636"/>
    </source>
</evidence>
<dbReference type="PANTHER" id="PTHR37422">
    <property type="entry name" value="TEICHURONIC ACID BIOSYNTHESIS PROTEIN TUAE"/>
    <property type="match status" value="1"/>
</dbReference>
<dbReference type="EMBL" id="LHZR01000109">
    <property type="protein sequence ID" value="KXV47425.1"/>
    <property type="molecule type" value="Genomic_DNA"/>
</dbReference>
<keyword evidence="1" id="KW-0812">Transmembrane</keyword>
<evidence type="ECO:0000313" key="2">
    <source>
        <dbReference type="EMBL" id="KXV47425.1"/>
    </source>
</evidence>
<dbReference type="AlphaFoldDB" id="A0A149THK8"/>
<dbReference type="PATRIC" id="fig|318683.6.peg.1354"/>